<protein>
    <submittedName>
        <fullName evidence="1">Uncharacterized protein</fullName>
    </submittedName>
</protein>
<evidence type="ECO:0000313" key="2">
    <source>
        <dbReference type="Proteomes" id="UP000282674"/>
    </source>
</evidence>
<comment type="caution">
    <text evidence="1">The sequence shown here is derived from an EMBL/GenBank/DDBJ whole genome shotgun (WGS) entry which is preliminary data.</text>
</comment>
<dbReference type="EMBL" id="RFFG01000116">
    <property type="protein sequence ID" value="RMI37094.1"/>
    <property type="molecule type" value="Genomic_DNA"/>
</dbReference>
<reference evidence="1 2" key="1">
    <citation type="submission" date="2018-10" db="EMBL/GenBank/DDBJ databases">
        <title>Isolation from soil.</title>
        <authorList>
            <person name="Hu J."/>
        </authorList>
    </citation>
    <scope>NUCLEOTIDE SEQUENCE [LARGE SCALE GENOMIC DNA]</scope>
    <source>
        <strain evidence="1 2">NEAU-Ht49</strain>
    </source>
</reference>
<sequence length="163" mass="17848">MQRAAPVRELASPKRQRQAVYSACSFEPRSTPVIRLPQGSWWDWDVVAWGAGQLRLGAGYDLSYAHALELVFSDPVFVMCPSAFQDPVFREPTPEEVRLVDRQVDEPPAVLVAFEADAGGAVPAGGLIAAGQLDIVQGTVFRYWREDLAAGERLAPWVTPPTA</sequence>
<name>A0A3M2LI03_9ACTN</name>
<dbReference type="AlphaFoldDB" id="A0A3M2LI03"/>
<organism evidence="1 2">
    <name type="scientific">Actinomadura harenae</name>
    <dbReference type="NCBI Taxonomy" id="2483351"/>
    <lineage>
        <taxon>Bacteria</taxon>
        <taxon>Bacillati</taxon>
        <taxon>Actinomycetota</taxon>
        <taxon>Actinomycetes</taxon>
        <taxon>Streptosporangiales</taxon>
        <taxon>Thermomonosporaceae</taxon>
        <taxon>Actinomadura</taxon>
    </lineage>
</organism>
<keyword evidence="2" id="KW-1185">Reference proteome</keyword>
<evidence type="ECO:0000313" key="1">
    <source>
        <dbReference type="EMBL" id="RMI37094.1"/>
    </source>
</evidence>
<accession>A0A3M2LI03</accession>
<gene>
    <name evidence="1" type="ORF">EBO15_36760</name>
</gene>
<dbReference type="Proteomes" id="UP000282674">
    <property type="component" value="Unassembled WGS sequence"/>
</dbReference>
<proteinExistence type="predicted"/>